<protein>
    <submittedName>
        <fullName evidence="3">SH3 domain-containing protein</fullName>
    </submittedName>
</protein>
<name>A0A1G5ECS1_9RHOB</name>
<feature type="signal peptide" evidence="1">
    <location>
        <begin position="1"/>
        <end position="19"/>
    </location>
</feature>
<gene>
    <name evidence="3" type="ORF">SAMN05660710_01029</name>
</gene>
<feature type="chain" id="PRO_5011443095" evidence="1">
    <location>
        <begin position="20"/>
        <end position="206"/>
    </location>
</feature>
<dbReference type="AlphaFoldDB" id="A0A1G5ECS1"/>
<dbReference type="EMBL" id="FMVT01000003">
    <property type="protein sequence ID" value="SCY24490.1"/>
    <property type="molecule type" value="Genomic_DNA"/>
</dbReference>
<keyword evidence="4" id="KW-1185">Reference proteome</keyword>
<evidence type="ECO:0000259" key="2">
    <source>
        <dbReference type="Pfam" id="PF08239"/>
    </source>
</evidence>
<dbReference type="STRING" id="336292.SAMN05660710_01029"/>
<dbReference type="Proteomes" id="UP000199502">
    <property type="component" value="Unassembled WGS sequence"/>
</dbReference>
<evidence type="ECO:0000313" key="4">
    <source>
        <dbReference type="Proteomes" id="UP000199502"/>
    </source>
</evidence>
<keyword evidence="1" id="KW-0732">Signal</keyword>
<proteinExistence type="predicted"/>
<organism evidence="3 4">
    <name type="scientific">Paracoccus tibetensis</name>
    <dbReference type="NCBI Taxonomy" id="336292"/>
    <lineage>
        <taxon>Bacteria</taxon>
        <taxon>Pseudomonadati</taxon>
        <taxon>Pseudomonadota</taxon>
        <taxon>Alphaproteobacteria</taxon>
        <taxon>Rhodobacterales</taxon>
        <taxon>Paracoccaceae</taxon>
        <taxon>Paracoccus</taxon>
    </lineage>
</organism>
<dbReference type="RefSeq" id="WP_090740964.1">
    <property type="nucleotide sequence ID" value="NZ_FMVT01000003.1"/>
</dbReference>
<dbReference type="OrthoDB" id="5489750at2"/>
<dbReference type="InterPro" id="IPR003646">
    <property type="entry name" value="SH3-like_bac-type"/>
</dbReference>
<dbReference type="Gene3D" id="2.30.30.40">
    <property type="entry name" value="SH3 Domains"/>
    <property type="match status" value="1"/>
</dbReference>
<dbReference type="Pfam" id="PF08239">
    <property type="entry name" value="SH3_3"/>
    <property type="match status" value="1"/>
</dbReference>
<feature type="domain" description="SH3b" evidence="2">
    <location>
        <begin position="38"/>
        <end position="89"/>
    </location>
</feature>
<reference evidence="3 4" key="1">
    <citation type="submission" date="2016-10" db="EMBL/GenBank/DDBJ databases">
        <authorList>
            <person name="de Groot N.N."/>
        </authorList>
    </citation>
    <scope>NUCLEOTIDE SEQUENCE [LARGE SCALE GENOMIC DNA]</scope>
    <source>
        <strain evidence="3 4">CGMCC 1.8925</strain>
    </source>
</reference>
<evidence type="ECO:0000256" key="1">
    <source>
        <dbReference type="SAM" id="SignalP"/>
    </source>
</evidence>
<evidence type="ECO:0000313" key="3">
    <source>
        <dbReference type="EMBL" id="SCY24490.1"/>
    </source>
</evidence>
<sequence length="206" mass="21987">MRATLALLAALLVASPAAATQEYILPTLFDVTGVAANDVLNLRAEPNAGSQILGALPPDATGVEVVEERRGWARVNLREASGWVSMRYLAYRVDVWEEGRLPAAFSCYGTEPFWSVTARDGALALSTPETPETPETLFPVTAILGTGVFRDPTRVVLGEGAVLTAVPQQCSDGMSDRRFGLAALLTLTQGEPRLLSGCCSIEARPR</sequence>
<accession>A0A1G5ECS1</accession>